<evidence type="ECO:0000313" key="2">
    <source>
        <dbReference type="EMBL" id="KAF4620575.1"/>
    </source>
</evidence>
<dbReference type="Proteomes" id="UP000521872">
    <property type="component" value="Unassembled WGS sequence"/>
</dbReference>
<name>A0A8H4R1M3_9AGAR</name>
<proteinExistence type="predicted"/>
<accession>A0A8H4R1M3</accession>
<organism evidence="2 3">
    <name type="scientific">Agrocybe pediades</name>
    <dbReference type="NCBI Taxonomy" id="84607"/>
    <lineage>
        <taxon>Eukaryota</taxon>
        <taxon>Fungi</taxon>
        <taxon>Dikarya</taxon>
        <taxon>Basidiomycota</taxon>
        <taxon>Agaricomycotina</taxon>
        <taxon>Agaricomycetes</taxon>
        <taxon>Agaricomycetidae</taxon>
        <taxon>Agaricales</taxon>
        <taxon>Agaricineae</taxon>
        <taxon>Strophariaceae</taxon>
        <taxon>Agrocybe</taxon>
    </lineage>
</organism>
<feature type="compositionally biased region" description="Basic and acidic residues" evidence="1">
    <location>
        <begin position="29"/>
        <end position="38"/>
    </location>
</feature>
<comment type="caution">
    <text evidence="2">The sequence shown here is derived from an EMBL/GenBank/DDBJ whole genome shotgun (WGS) entry which is preliminary data.</text>
</comment>
<feature type="region of interest" description="Disordered" evidence="1">
    <location>
        <begin position="1"/>
        <end position="40"/>
    </location>
</feature>
<sequence length="427" mass="49320">MSACSSSQGSSWAPSSTSPSQKHSKRAHKDKDHKELIIPRKKYLTRSVHRRRRERQPQVPASLLEEKGLLRPDPKFWFSDDGDVTLVIDNVKFRVHKKKLESSGGMYMLAADLAGEKHDGDIGRLHNTKLTVFRYLLALIYDEVVLSATLPNGKPWLYWDLVVSLIHICQWQALDPIRLKIIEALETIFPSKGVPAPFMPIIGGIDDPSRRERFYRTFPIEILNIFAQHDYYHDYIAHLPMIYYHAAQLPVDDIINGVQDGDKILKLTEPRDIAIILKGREELMRARREVSFRWLEERLSRYGPQKASEECKETCQQGGEYCYKFLQKLMGQFRTSGFLDSRPNALEGLNDDAKVLFKDYLCDKCYDDVIADANEGIEESWDSLPGYFGLEPWKMIIDKQSKALTFEDAHREPTPEPDYLLYHRLMG</sequence>
<reference evidence="2 3" key="1">
    <citation type="submission" date="2019-12" db="EMBL/GenBank/DDBJ databases">
        <authorList>
            <person name="Floudas D."/>
            <person name="Bentzer J."/>
            <person name="Ahren D."/>
            <person name="Johansson T."/>
            <person name="Persson P."/>
            <person name="Tunlid A."/>
        </authorList>
    </citation>
    <scope>NUCLEOTIDE SEQUENCE [LARGE SCALE GENOMIC DNA]</scope>
    <source>
        <strain evidence="2 3">CBS 102.39</strain>
    </source>
</reference>
<feature type="compositionally biased region" description="Low complexity" evidence="1">
    <location>
        <begin position="1"/>
        <end position="21"/>
    </location>
</feature>
<evidence type="ECO:0000313" key="3">
    <source>
        <dbReference type="Proteomes" id="UP000521872"/>
    </source>
</evidence>
<gene>
    <name evidence="2" type="ORF">D9613_000272</name>
</gene>
<dbReference type="EMBL" id="JAACJL010000015">
    <property type="protein sequence ID" value="KAF4620575.1"/>
    <property type="molecule type" value="Genomic_DNA"/>
</dbReference>
<evidence type="ECO:0000256" key="1">
    <source>
        <dbReference type="SAM" id="MobiDB-lite"/>
    </source>
</evidence>
<protein>
    <recommendedName>
        <fullName evidence="4">BTB domain-containing protein</fullName>
    </recommendedName>
</protein>
<keyword evidence="3" id="KW-1185">Reference proteome</keyword>
<dbReference type="AlphaFoldDB" id="A0A8H4R1M3"/>
<evidence type="ECO:0008006" key="4">
    <source>
        <dbReference type="Google" id="ProtNLM"/>
    </source>
</evidence>